<organism evidence="1 2">
    <name type="scientific">Synaphobranchus kaupii</name>
    <name type="common">Kaup's arrowtooth eel</name>
    <dbReference type="NCBI Taxonomy" id="118154"/>
    <lineage>
        <taxon>Eukaryota</taxon>
        <taxon>Metazoa</taxon>
        <taxon>Chordata</taxon>
        <taxon>Craniata</taxon>
        <taxon>Vertebrata</taxon>
        <taxon>Euteleostomi</taxon>
        <taxon>Actinopterygii</taxon>
        <taxon>Neopterygii</taxon>
        <taxon>Teleostei</taxon>
        <taxon>Anguilliformes</taxon>
        <taxon>Synaphobranchidae</taxon>
        <taxon>Synaphobranchus</taxon>
    </lineage>
</organism>
<dbReference type="Proteomes" id="UP001152622">
    <property type="component" value="Chromosome 7"/>
</dbReference>
<proteinExistence type="predicted"/>
<name>A0A9Q1F8B3_SYNKA</name>
<dbReference type="EMBL" id="JAINUF010000007">
    <property type="protein sequence ID" value="KAJ8353243.1"/>
    <property type="molecule type" value="Genomic_DNA"/>
</dbReference>
<sequence length="116" mass="13095">MYSGGGCHLLSGNAHSVHRESEKADLLSSRGFLSWMYTQICTGKRGERQTTALEFAPTRSYGAFKLRRKYRNDEKNIEVVAAVDGFFLKRKENGCSLTARGRGSLWCQLLSREFPV</sequence>
<gene>
    <name evidence="1" type="ORF">SKAU_G00208100</name>
</gene>
<protein>
    <submittedName>
        <fullName evidence="1">Uncharacterized protein</fullName>
    </submittedName>
</protein>
<accession>A0A9Q1F8B3</accession>
<evidence type="ECO:0000313" key="1">
    <source>
        <dbReference type="EMBL" id="KAJ8353243.1"/>
    </source>
</evidence>
<keyword evidence="2" id="KW-1185">Reference proteome</keyword>
<comment type="caution">
    <text evidence="1">The sequence shown here is derived from an EMBL/GenBank/DDBJ whole genome shotgun (WGS) entry which is preliminary data.</text>
</comment>
<evidence type="ECO:0000313" key="2">
    <source>
        <dbReference type="Proteomes" id="UP001152622"/>
    </source>
</evidence>
<reference evidence="1" key="1">
    <citation type="journal article" date="2023" name="Science">
        <title>Genome structures resolve the early diversification of teleost fishes.</title>
        <authorList>
            <person name="Parey E."/>
            <person name="Louis A."/>
            <person name="Montfort J."/>
            <person name="Bouchez O."/>
            <person name="Roques C."/>
            <person name="Iampietro C."/>
            <person name="Lluch J."/>
            <person name="Castinel A."/>
            <person name="Donnadieu C."/>
            <person name="Desvignes T."/>
            <person name="Floi Bucao C."/>
            <person name="Jouanno E."/>
            <person name="Wen M."/>
            <person name="Mejri S."/>
            <person name="Dirks R."/>
            <person name="Jansen H."/>
            <person name="Henkel C."/>
            <person name="Chen W.J."/>
            <person name="Zahm M."/>
            <person name="Cabau C."/>
            <person name="Klopp C."/>
            <person name="Thompson A.W."/>
            <person name="Robinson-Rechavi M."/>
            <person name="Braasch I."/>
            <person name="Lecointre G."/>
            <person name="Bobe J."/>
            <person name="Postlethwait J.H."/>
            <person name="Berthelot C."/>
            <person name="Roest Crollius H."/>
            <person name="Guiguen Y."/>
        </authorList>
    </citation>
    <scope>NUCLEOTIDE SEQUENCE</scope>
    <source>
        <strain evidence="1">WJC10195</strain>
    </source>
</reference>
<dbReference type="AlphaFoldDB" id="A0A9Q1F8B3"/>